<dbReference type="AlphaFoldDB" id="A0A0A9ALH2"/>
<organism evidence="1">
    <name type="scientific">Arundo donax</name>
    <name type="common">Giant reed</name>
    <name type="synonym">Donax arundinaceus</name>
    <dbReference type="NCBI Taxonomy" id="35708"/>
    <lineage>
        <taxon>Eukaryota</taxon>
        <taxon>Viridiplantae</taxon>
        <taxon>Streptophyta</taxon>
        <taxon>Embryophyta</taxon>
        <taxon>Tracheophyta</taxon>
        <taxon>Spermatophyta</taxon>
        <taxon>Magnoliopsida</taxon>
        <taxon>Liliopsida</taxon>
        <taxon>Poales</taxon>
        <taxon>Poaceae</taxon>
        <taxon>PACMAD clade</taxon>
        <taxon>Arundinoideae</taxon>
        <taxon>Arundineae</taxon>
        <taxon>Arundo</taxon>
    </lineage>
</organism>
<proteinExistence type="predicted"/>
<sequence length="38" mass="4424">MINKKSSSLSGTGTFGNLRCVWFGDKIRFRWVDPCFLR</sequence>
<protein>
    <submittedName>
        <fullName evidence="1">Uncharacterized protein</fullName>
    </submittedName>
</protein>
<evidence type="ECO:0000313" key="1">
    <source>
        <dbReference type="EMBL" id="JAD49790.1"/>
    </source>
</evidence>
<reference evidence="1" key="2">
    <citation type="journal article" date="2015" name="Data Brief">
        <title>Shoot transcriptome of the giant reed, Arundo donax.</title>
        <authorList>
            <person name="Barrero R.A."/>
            <person name="Guerrero F.D."/>
            <person name="Moolhuijzen P."/>
            <person name="Goolsby J.A."/>
            <person name="Tidwell J."/>
            <person name="Bellgard S.E."/>
            <person name="Bellgard M.I."/>
        </authorList>
    </citation>
    <scope>NUCLEOTIDE SEQUENCE</scope>
    <source>
        <tissue evidence="1">Shoot tissue taken approximately 20 cm above the soil surface</tissue>
    </source>
</reference>
<reference evidence="1" key="1">
    <citation type="submission" date="2014-09" db="EMBL/GenBank/DDBJ databases">
        <authorList>
            <person name="Magalhaes I.L.F."/>
            <person name="Oliveira U."/>
            <person name="Santos F.R."/>
            <person name="Vidigal T.H.D.A."/>
            <person name="Brescovit A.D."/>
            <person name="Santos A.J."/>
        </authorList>
    </citation>
    <scope>NUCLEOTIDE SEQUENCE</scope>
    <source>
        <tissue evidence="1">Shoot tissue taken approximately 20 cm above the soil surface</tissue>
    </source>
</reference>
<name>A0A0A9ALH2_ARUDO</name>
<dbReference type="EMBL" id="GBRH01248105">
    <property type="protein sequence ID" value="JAD49790.1"/>
    <property type="molecule type" value="Transcribed_RNA"/>
</dbReference>
<accession>A0A0A9ALH2</accession>